<reference evidence="1 2" key="1">
    <citation type="submission" date="2024-04" db="EMBL/GenBank/DDBJ databases">
        <authorList>
            <person name="Rising A."/>
            <person name="Reimegard J."/>
            <person name="Sonavane S."/>
            <person name="Akerstrom W."/>
            <person name="Nylinder S."/>
            <person name="Hedman E."/>
            <person name="Kallberg Y."/>
        </authorList>
    </citation>
    <scope>NUCLEOTIDE SEQUENCE [LARGE SCALE GENOMIC DNA]</scope>
</reference>
<comment type="caution">
    <text evidence="1">The sequence shown here is derived from an EMBL/GenBank/DDBJ whole genome shotgun (WGS) entry which is preliminary data.</text>
</comment>
<dbReference type="Proteomes" id="UP001497382">
    <property type="component" value="Unassembled WGS sequence"/>
</dbReference>
<dbReference type="EMBL" id="CAXIEN010000302">
    <property type="protein sequence ID" value="CAL1292260.1"/>
    <property type="molecule type" value="Genomic_DNA"/>
</dbReference>
<keyword evidence="2" id="KW-1185">Reference proteome</keyword>
<protein>
    <submittedName>
        <fullName evidence="1">Uncharacterized protein</fullName>
    </submittedName>
</protein>
<dbReference type="AlphaFoldDB" id="A0AAV2B9F8"/>
<accession>A0AAV2B9F8</accession>
<name>A0AAV2B9F8_9ARAC</name>
<organism evidence="1 2">
    <name type="scientific">Larinioides sclopetarius</name>
    <dbReference type="NCBI Taxonomy" id="280406"/>
    <lineage>
        <taxon>Eukaryota</taxon>
        <taxon>Metazoa</taxon>
        <taxon>Ecdysozoa</taxon>
        <taxon>Arthropoda</taxon>
        <taxon>Chelicerata</taxon>
        <taxon>Arachnida</taxon>
        <taxon>Araneae</taxon>
        <taxon>Araneomorphae</taxon>
        <taxon>Entelegynae</taxon>
        <taxon>Araneoidea</taxon>
        <taxon>Araneidae</taxon>
        <taxon>Larinioides</taxon>
    </lineage>
</organism>
<evidence type="ECO:0000313" key="1">
    <source>
        <dbReference type="EMBL" id="CAL1292260.1"/>
    </source>
</evidence>
<evidence type="ECO:0000313" key="2">
    <source>
        <dbReference type="Proteomes" id="UP001497382"/>
    </source>
</evidence>
<sequence>MILITVQHALQMLLRFSDVLFLNRHLTSHFTNINSLRQISCPE</sequence>
<proteinExistence type="predicted"/>
<gene>
    <name evidence="1" type="ORF">LARSCL_LOCUS17558</name>
</gene>